<dbReference type="EMBL" id="SCHC01000003">
    <property type="protein sequence ID" value="TBW76162.1"/>
    <property type="molecule type" value="Genomic_DNA"/>
</dbReference>
<proteinExistence type="predicted"/>
<accession>A0A7Z8E2I0</accession>
<comment type="caution">
    <text evidence="1">The sequence shown here is derived from an EMBL/GenBank/DDBJ whole genome shotgun (WGS) entry which is preliminary data.</text>
</comment>
<evidence type="ECO:0000313" key="2">
    <source>
        <dbReference type="Proteomes" id="UP000291949"/>
    </source>
</evidence>
<gene>
    <name evidence="1" type="primary">cntK</name>
    <name evidence="1" type="ORF">EQ811_10000</name>
</gene>
<dbReference type="InterPro" id="IPR058944">
    <property type="entry name" value="CntK-like"/>
</dbReference>
<dbReference type="Proteomes" id="UP000291949">
    <property type="component" value="Unassembled WGS sequence"/>
</dbReference>
<reference evidence="1 2" key="1">
    <citation type="journal article" date="2019" name="Sci. Transl. Med.">
        <title>Quorum sensing between bacterial species on the skin protects against epidermal injury in atopic dermatitis.</title>
        <authorList>
            <person name="Williams M.R."/>
        </authorList>
    </citation>
    <scope>NUCLEOTIDE SEQUENCE [LARGE SCALE GENOMIC DNA]</scope>
    <source>
        <strain evidence="1 2">H8</strain>
    </source>
</reference>
<dbReference type="InterPro" id="IPR058945">
    <property type="entry name" value="CntK"/>
</dbReference>
<dbReference type="SUPFAM" id="SSF54506">
    <property type="entry name" value="Diaminopimelate epimerase-like"/>
    <property type="match status" value="1"/>
</dbReference>
<dbReference type="Pfam" id="PF26317">
    <property type="entry name" value="CntK_N"/>
    <property type="match status" value="1"/>
</dbReference>
<protein>
    <submittedName>
        <fullName evidence="1">Histidine racemase CntK</fullName>
    </submittedName>
</protein>
<sequence length="280" mass="32022">MHRQIVEFSKYNPSGNMTILVHSKHHPEEYASIANQLMETTHVCCEQVGFIESCDYTNGDQFHLVMSGNEFCGNATMSYIHYLQEHQLLESEQFQLKISGCSQTVSCTVHNQQYYEVGMPQVQSIVPRQLIIAGQPYDALELIYETYIHYVIQTQETTMNFKYQVEQFVREQQWHTTFKTIGIMLFDSRQHFLMPLIYIPEVQSLIWENSCGSGAASIGVFQQYQTNQPCKDFKVKQPGGSIVVSSTYSNKKGYITSIKGQVSTVATGLAYIEQETKTQL</sequence>
<name>A0A7Z8E2I0_STACP</name>
<evidence type="ECO:0000313" key="1">
    <source>
        <dbReference type="EMBL" id="TBW76162.1"/>
    </source>
</evidence>
<dbReference type="Gene3D" id="3.10.310.10">
    <property type="entry name" value="Diaminopimelate Epimerase, Chain A, domain 1"/>
    <property type="match status" value="2"/>
</dbReference>
<dbReference type="NCBIfam" id="NF033599">
    <property type="entry name" value="His_racem_CntK"/>
    <property type="match status" value="1"/>
</dbReference>
<dbReference type="RefSeq" id="WP_049427153.1">
    <property type="nucleotide sequence ID" value="NZ_CP042341.1"/>
</dbReference>
<dbReference type="AlphaFoldDB" id="A0A7Z8E2I0"/>
<organism evidence="1 2">
    <name type="scientific">Staphylococcus capitis</name>
    <dbReference type="NCBI Taxonomy" id="29388"/>
    <lineage>
        <taxon>Bacteria</taxon>
        <taxon>Bacillati</taxon>
        <taxon>Bacillota</taxon>
        <taxon>Bacilli</taxon>
        <taxon>Bacillales</taxon>
        <taxon>Staphylococcaceae</taxon>
        <taxon>Staphylococcus</taxon>
    </lineage>
</organism>